<accession>A0ABV9ZS45</accession>
<sequence length="56" mass="5473">MASITFLVVGATAVSGSGVLAPLPAVVRGGAARPLGAGEVGYLHDGREVGGQVRMP</sequence>
<reference evidence="2" key="1">
    <citation type="journal article" date="2019" name="Int. J. Syst. Evol. Microbiol.">
        <title>The Global Catalogue of Microorganisms (GCM) 10K type strain sequencing project: providing services to taxonomists for standard genome sequencing and annotation.</title>
        <authorList>
            <consortium name="The Broad Institute Genomics Platform"/>
            <consortium name="The Broad Institute Genome Sequencing Center for Infectious Disease"/>
            <person name="Wu L."/>
            <person name="Ma J."/>
        </authorList>
    </citation>
    <scope>NUCLEOTIDE SEQUENCE [LARGE SCALE GENOMIC DNA]</scope>
    <source>
        <strain evidence="2">CGMCC 4.1641</strain>
    </source>
</reference>
<gene>
    <name evidence="1" type="ORF">ACFPP6_05900</name>
</gene>
<dbReference type="RefSeq" id="WP_382037901.1">
    <property type="nucleotide sequence ID" value="NZ_JBHSKJ010000003.1"/>
</dbReference>
<keyword evidence="2" id="KW-1185">Reference proteome</keyword>
<protein>
    <recommendedName>
        <fullName evidence="3">Secreted protein</fullName>
    </recommendedName>
</protein>
<evidence type="ECO:0000313" key="1">
    <source>
        <dbReference type="EMBL" id="MFC5144218.1"/>
    </source>
</evidence>
<evidence type="ECO:0008006" key="3">
    <source>
        <dbReference type="Google" id="ProtNLM"/>
    </source>
</evidence>
<comment type="caution">
    <text evidence="1">The sequence shown here is derived from an EMBL/GenBank/DDBJ whole genome shotgun (WGS) entry which is preliminary data.</text>
</comment>
<proteinExistence type="predicted"/>
<name>A0ABV9ZS45_9ACTN</name>
<dbReference type="Proteomes" id="UP001596222">
    <property type="component" value="Unassembled WGS sequence"/>
</dbReference>
<evidence type="ECO:0000313" key="2">
    <source>
        <dbReference type="Proteomes" id="UP001596222"/>
    </source>
</evidence>
<dbReference type="EMBL" id="JBHSKJ010000003">
    <property type="protein sequence ID" value="MFC5144218.1"/>
    <property type="molecule type" value="Genomic_DNA"/>
</dbReference>
<organism evidence="1 2">
    <name type="scientific">Streptomyces aureoversilis</name>
    <dbReference type="NCBI Taxonomy" id="67277"/>
    <lineage>
        <taxon>Bacteria</taxon>
        <taxon>Bacillati</taxon>
        <taxon>Actinomycetota</taxon>
        <taxon>Actinomycetes</taxon>
        <taxon>Kitasatosporales</taxon>
        <taxon>Streptomycetaceae</taxon>
        <taxon>Streptomyces</taxon>
    </lineage>
</organism>